<name>A0AA41PUG2_9ACTN</name>
<dbReference type="InterPro" id="IPR020846">
    <property type="entry name" value="MFS_dom"/>
</dbReference>
<evidence type="ECO:0000256" key="4">
    <source>
        <dbReference type="ARBA" id="ARBA00023136"/>
    </source>
</evidence>
<feature type="compositionally biased region" description="Basic and acidic residues" evidence="5">
    <location>
        <begin position="1"/>
        <end position="11"/>
    </location>
</feature>
<feature type="transmembrane region" description="Helical" evidence="6">
    <location>
        <begin position="148"/>
        <end position="172"/>
    </location>
</feature>
<evidence type="ECO:0000313" key="9">
    <source>
        <dbReference type="Proteomes" id="UP001165378"/>
    </source>
</evidence>
<feature type="transmembrane region" description="Helical" evidence="6">
    <location>
        <begin position="413"/>
        <end position="432"/>
    </location>
</feature>
<proteinExistence type="predicted"/>
<feature type="transmembrane region" description="Helical" evidence="6">
    <location>
        <begin position="438"/>
        <end position="457"/>
    </location>
</feature>
<keyword evidence="2 6" id="KW-0812">Transmembrane</keyword>
<dbReference type="InterPro" id="IPR011701">
    <property type="entry name" value="MFS"/>
</dbReference>
<feature type="transmembrane region" description="Helical" evidence="6">
    <location>
        <begin position="184"/>
        <end position="206"/>
    </location>
</feature>
<feature type="transmembrane region" description="Helical" evidence="6">
    <location>
        <begin position="288"/>
        <end position="309"/>
    </location>
</feature>
<dbReference type="GO" id="GO:0005886">
    <property type="term" value="C:plasma membrane"/>
    <property type="evidence" value="ECO:0007669"/>
    <property type="project" value="UniProtKB-SubCell"/>
</dbReference>
<comment type="subcellular location">
    <subcellularLocation>
        <location evidence="1">Cell membrane</location>
        <topology evidence="1">Multi-pass membrane protein</topology>
    </subcellularLocation>
</comment>
<dbReference type="InterPro" id="IPR036259">
    <property type="entry name" value="MFS_trans_sf"/>
</dbReference>
<evidence type="ECO:0000256" key="6">
    <source>
        <dbReference type="SAM" id="Phobius"/>
    </source>
</evidence>
<feature type="transmembrane region" description="Helical" evidence="6">
    <location>
        <begin position="380"/>
        <end position="401"/>
    </location>
</feature>
<dbReference type="PANTHER" id="PTHR23528">
    <property type="match status" value="1"/>
</dbReference>
<evidence type="ECO:0000259" key="7">
    <source>
        <dbReference type="PROSITE" id="PS50850"/>
    </source>
</evidence>
<evidence type="ECO:0000256" key="2">
    <source>
        <dbReference type="ARBA" id="ARBA00022692"/>
    </source>
</evidence>
<accession>A0AA41PUG2</accession>
<feature type="transmembrane region" description="Helical" evidence="6">
    <location>
        <begin position="229"/>
        <end position="248"/>
    </location>
</feature>
<dbReference type="Gene3D" id="1.20.1250.20">
    <property type="entry name" value="MFS general substrate transporter like domains"/>
    <property type="match status" value="2"/>
</dbReference>
<dbReference type="PROSITE" id="PS50850">
    <property type="entry name" value="MFS"/>
    <property type="match status" value="1"/>
</dbReference>
<dbReference type="RefSeq" id="WP_235049828.1">
    <property type="nucleotide sequence ID" value="NZ_JAKFHA010000001.1"/>
</dbReference>
<evidence type="ECO:0000256" key="1">
    <source>
        <dbReference type="ARBA" id="ARBA00004651"/>
    </source>
</evidence>
<dbReference type="EMBL" id="JAKFHA010000001">
    <property type="protein sequence ID" value="MCF2525802.1"/>
    <property type="molecule type" value="Genomic_DNA"/>
</dbReference>
<dbReference type="SUPFAM" id="SSF103473">
    <property type="entry name" value="MFS general substrate transporter"/>
    <property type="match status" value="1"/>
</dbReference>
<evidence type="ECO:0000313" key="8">
    <source>
        <dbReference type="EMBL" id="MCF2525802.1"/>
    </source>
</evidence>
<keyword evidence="9" id="KW-1185">Reference proteome</keyword>
<feature type="transmembrane region" description="Helical" evidence="6">
    <location>
        <begin position="91"/>
        <end position="112"/>
    </location>
</feature>
<keyword evidence="4 6" id="KW-0472">Membrane</keyword>
<dbReference type="PANTHER" id="PTHR23528:SF1">
    <property type="entry name" value="MAJOR FACILITATOR SUPERFAMILY (MFS) PROFILE DOMAIN-CONTAINING PROTEIN"/>
    <property type="match status" value="1"/>
</dbReference>
<protein>
    <submittedName>
        <fullName evidence="8">MFS transporter</fullName>
    </submittedName>
</protein>
<feature type="transmembrane region" description="Helical" evidence="6">
    <location>
        <begin position="58"/>
        <end position="79"/>
    </location>
</feature>
<feature type="compositionally biased region" description="Gly residues" evidence="5">
    <location>
        <begin position="23"/>
        <end position="39"/>
    </location>
</feature>
<feature type="region of interest" description="Disordered" evidence="5">
    <location>
        <begin position="1"/>
        <end position="39"/>
    </location>
</feature>
<keyword evidence="3 6" id="KW-1133">Transmembrane helix</keyword>
<comment type="caution">
    <text evidence="8">The sequence shown here is derived from an EMBL/GenBank/DDBJ whole genome shotgun (WGS) entry which is preliminary data.</text>
</comment>
<feature type="transmembrane region" description="Helical" evidence="6">
    <location>
        <begin position="321"/>
        <end position="339"/>
    </location>
</feature>
<sequence length="463" mass="48217">MSTTLPEHERPGAGGNPRAQQAGGPGAGGSGAGPGGTASGPGDTAGYRLGPLYLTLPLANIALYMIWIGVGSFLIPLQVAQITGENDTDALTTASTTGAILATIGNPLFGLLSDRTRSRWGRRAPWVLLCAGVGCLALVGQAKASSIAMLGFTWGMVQLFMNGYMAASTAAMPDRVPVRKYGTFSALIGLGIPLATIIASLIIGGVPGEKFGLSGTIGGFDGKFMGEKGYYLIAVIVFASAVIFVLVSPDKPNKDVPREKFELKEFLSGFWVSPKEHPDFFWAFASRFGVMVGYWIVSVYTMFILIEYIEIPGEEIGPAMGYQLIINALATVAASMVIGPLVDRIGRIKPFVLICGVGSAASLAIPMLSPTEGGMEVFQIVNGIFFGTYMAVDLALMTKVLPSSGEPGKDLGIVNIAAAGPQIAAPTIAGWIVDAGGYEAIFPIAAVVSLGGAFLVLKVRAVR</sequence>
<feature type="transmembrane region" description="Helical" evidence="6">
    <location>
        <begin position="351"/>
        <end position="368"/>
    </location>
</feature>
<evidence type="ECO:0000256" key="5">
    <source>
        <dbReference type="SAM" id="MobiDB-lite"/>
    </source>
</evidence>
<organism evidence="8 9">
    <name type="scientific">Yinghuangia soli</name>
    <dbReference type="NCBI Taxonomy" id="2908204"/>
    <lineage>
        <taxon>Bacteria</taxon>
        <taxon>Bacillati</taxon>
        <taxon>Actinomycetota</taxon>
        <taxon>Actinomycetes</taxon>
        <taxon>Kitasatosporales</taxon>
        <taxon>Streptomycetaceae</taxon>
        <taxon>Yinghuangia</taxon>
    </lineage>
</organism>
<gene>
    <name evidence="8" type="ORF">LZ495_00990</name>
</gene>
<dbReference type="GO" id="GO:0022857">
    <property type="term" value="F:transmembrane transporter activity"/>
    <property type="evidence" value="ECO:0007669"/>
    <property type="project" value="InterPro"/>
</dbReference>
<feature type="transmembrane region" description="Helical" evidence="6">
    <location>
        <begin position="124"/>
        <end position="142"/>
    </location>
</feature>
<dbReference type="Pfam" id="PF07690">
    <property type="entry name" value="MFS_1"/>
    <property type="match status" value="1"/>
</dbReference>
<dbReference type="AlphaFoldDB" id="A0AA41PUG2"/>
<dbReference type="Proteomes" id="UP001165378">
    <property type="component" value="Unassembled WGS sequence"/>
</dbReference>
<reference evidence="8" key="1">
    <citation type="submission" date="2022-01" db="EMBL/GenBank/DDBJ databases">
        <title>Genome-Based Taxonomic Classification of the Phylum Actinobacteria.</title>
        <authorList>
            <person name="Gao Y."/>
        </authorList>
    </citation>
    <scope>NUCLEOTIDE SEQUENCE</scope>
    <source>
        <strain evidence="8">KLBMP 8922</strain>
    </source>
</reference>
<evidence type="ECO:0000256" key="3">
    <source>
        <dbReference type="ARBA" id="ARBA00022989"/>
    </source>
</evidence>
<feature type="domain" description="Major facilitator superfamily (MFS) profile" evidence="7">
    <location>
        <begin position="279"/>
        <end position="463"/>
    </location>
</feature>